<sequence length="952" mass="103641">MLALLRPRLSRLAGTSGRSATATVVARLSSTDSSVSHVTDPPQPSTAGLPAHASSSSQDYALSSLCCPQPHFFLDHVRFEGHTHFHDLHEDTRPPILPHLEHHRSSIHIGEFRSLTHLSVDSLEAIYQDADRNLEHICSAVEQPFVQPTSVLRFTFDSTVPTSWQFSNLSAKLLQSPTPISELHLSSAGSPLRCDLLSGSIWHAIATRHFMSLERVTIDNISVTKQTLRRLSTLPRLAHLHFSNCQGSSDALFVMFDHNREYGDPSMARNAQLPIYLRQFGALKSLVIDVTGLPQNSKSRKAGLSSLVSLLEWCMYDPLLHPTSRKAFLTDLPPPALSTVVLRGMNFSLQQMTGTGKLLEDQVRSYTSLRHLSFSQSRIINGSEIFSQILNSVLPMLHLVELPERESYSLHRALHNMRDSLSAPHFLVVPQSSIIGKPAVIRAINSILTAKFLHHTSLRNILVLGDQSDLVEWQSSLIKTWQRIPDANRPEYLQHLPAHPVVGSAAQAVHFLPGAASPLPWSLSCFAQHGPVTEDTTAAPADQTASFHFAGPLEQTVNQHLLAGRRTAGFFAGLLAPLVSKAIVDRKFLELQPGEKPPPPATIQTQWDHYQEVQSANLYLAWYSASRDHQNSSHPEKDLSHGPSINGLHAGPLSAEHVALVQDALLANQAAAFVTQRGIKRLTVDQFNLLVRFMLPDLAPLARSSGAVSCSAGDRAAGDAVANDGGDAGLPAEAPSPDVATSVLRLRTDYSLSNLLHRISALEILVDGNGQPARMDHVLELVIRLRLLAAPGTTPPDSTSFIHWTQHQVHAWLHLLPAELTEPLMVQGVLNEHITPKNGMQLLALANAIHHISGEKLFLRGLPSTSSRCGPYPQALSTLLGLSVSHEGAISVEGDPENLSHTGISSAVLSLLNANATSPIYSVPSWVSSLDLNKPLATLIYSPLPAPPTTSS</sequence>
<feature type="compositionally biased region" description="Low complexity" evidence="1">
    <location>
        <begin position="30"/>
        <end position="40"/>
    </location>
</feature>
<dbReference type="EMBL" id="KB932203">
    <property type="protein sequence ID" value="KCV71200.1"/>
    <property type="molecule type" value="Genomic_DNA"/>
</dbReference>
<evidence type="ECO:0000256" key="1">
    <source>
        <dbReference type="SAM" id="MobiDB-lite"/>
    </source>
</evidence>
<evidence type="ECO:0000313" key="3">
    <source>
        <dbReference type="Proteomes" id="UP000030693"/>
    </source>
</evidence>
<dbReference type="AlphaFoldDB" id="A0A058ZAA3"/>
<feature type="region of interest" description="Disordered" evidence="1">
    <location>
        <begin position="30"/>
        <end position="53"/>
    </location>
</feature>
<keyword evidence="3" id="KW-1185">Reference proteome</keyword>
<protein>
    <submittedName>
        <fullName evidence="2">Uncharacterized protein</fullName>
    </submittedName>
</protein>
<reference evidence="2" key="1">
    <citation type="submission" date="2013-04" db="EMBL/GenBank/DDBJ databases">
        <title>The Genome Sequence of Fonticula alba ATCC 38817.</title>
        <authorList>
            <consortium name="The Broad Institute Genomics Platform"/>
            <person name="Russ C."/>
            <person name="Cuomo C."/>
            <person name="Burger G."/>
            <person name="Gray M.W."/>
            <person name="Holland P.W.H."/>
            <person name="King N."/>
            <person name="Lang F.B.F."/>
            <person name="Roger A.J."/>
            <person name="Ruiz-Trillo I."/>
            <person name="Brown M."/>
            <person name="Walker B."/>
            <person name="Young S."/>
            <person name="Zeng Q."/>
            <person name="Gargeya S."/>
            <person name="Fitzgerald M."/>
            <person name="Haas B."/>
            <person name="Abouelleil A."/>
            <person name="Allen A.W."/>
            <person name="Alvarado L."/>
            <person name="Arachchi H.M."/>
            <person name="Berlin A.M."/>
            <person name="Chapman S.B."/>
            <person name="Gainer-Dewar J."/>
            <person name="Goldberg J."/>
            <person name="Griggs A."/>
            <person name="Gujja S."/>
            <person name="Hansen M."/>
            <person name="Howarth C."/>
            <person name="Imamovic A."/>
            <person name="Ireland A."/>
            <person name="Larimer J."/>
            <person name="McCowan C."/>
            <person name="Murphy C."/>
            <person name="Pearson M."/>
            <person name="Poon T.W."/>
            <person name="Priest M."/>
            <person name="Roberts A."/>
            <person name="Saif S."/>
            <person name="Shea T."/>
            <person name="Sisk P."/>
            <person name="Sykes S."/>
            <person name="Wortman J."/>
            <person name="Nusbaum C."/>
            <person name="Birren B."/>
        </authorList>
    </citation>
    <scope>NUCLEOTIDE SEQUENCE [LARGE SCALE GENOMIC DNA]</scope>
    <source>
        <strain evidence="2">ATCC 38817</strain>
    </source>
</reference>
<name>A0A058ZAA3_FONAL</name>
<dbReference type="SUPFAM" id="SSF52047">
    <property type="entry name" value="RNI-like"/>
    <property type="match status" value="1"/>
</dbReference>
<dbReference type="Proteomes" id="UP000030693">
    <property type="component" value="Unassembled WGS sequence"/>
</dbReference>
<proteinExistence type="predicted"/>
<evidence type="ECO:0000313" key="2">
    <source>
        <dbReference type="EMBL" id="KCV71200.1"/>
    </source>
</evidence>
<organism evidence="2">
    <name type="scientific">Fonticula alba</name>
    <name type="common">Slime mold</name>
    <dbReference type="NCBI Taxonomy" id="691883"/>
    <lineage>
        <taxon>Eukaryota</taxon>
        <taxon>Rotosphaerida</taxon>
        <taxon>Fonticulaceae</taxon>
        <taxon>Fonticula</taxon>
    </lineage>
</organism>
<gene>
    <name evidence="2" type="ORF">H696_02152</name>
</gene>
<dbReference type="RefSeq" id="XP_009494324.1">
    <property type="nucleotide sequence ID" value="XM_009496049.1"/>
</dbReference>
<dbReference type="GeneID" id="20526877"/>
<accession>A0A058ZAA3</accession>